<dbReference type="InterPro" id="IPR041331">
    <property type="entry name" value="Bac_A_amyl_C"/>
</dbReference>
<dbReference type="InterPro" id="IPR017853">
    <property type="entry name" value="GH"/>
</dbReference>
<name>A0A8J8SJE4_9FIRM</name>
<dbReference type="KEGG" id="vpy:HZI73_02245"/>
<dbReference type="CDD" id="cd11313">
    <property type="entry name" value="AmyAc_arch_bac_AmyA"/>
    <property type="match status" value="1"/>
</dbReference>
<evidence type="ECO:0000259" key="1">
    <source>
        <dbReference type="SMART" id="SM00642"/>
    </source>
</evidence>
<feature type="domain" description="Glycosyl hydrolase family 13 catalytic" evidence="1">
    <location>
        <begin position="16"/>
        <end position="348"/>
    </location>
</feature>
<dbReference type="GO" id="GO:0004556">
    <property type="term" value="F:alpha-amylase activity"/>
    <property type="evidence" value="ECO:0007669"/>
    <property type="project" value="TreeGrafter"/>
</dbReference>
<accession>A0A8J8SJE4</accession>
<keyword evidence="3" id="KW-1185">Reference proteome</keyword>
<dbReference type="GO" id="GO:0009313">
    <property type="term" value="P:oligosaccharide catabolic process"/>
    <property type="evidence" value="ECO:0007669"/>
    <property type="project" value="TreeGrafter"/>
</dbReference>
<dbReference type="Pfam" id="PF00128">
    <property type="entry name" value="Alpha-amylase"/>
    <property type="match status" value="2"/>
</dbReference>
<dbReference type="SMART" id="SM00642">
    <property type="entry name" value="Aamy"/>
    <property type="match status" value="1"/>
</dbReference>
<reference evidence="2" key="1">
    <citation type="submission" date="2020-07" db="EMBL/GenBank/DDBJ databases">
        <title>Vallitalea pronyensis genome.</title>
        <authorList>
            <person name="Postec A."/>
        </authorList>
    </citation>
    <scope>NUCLEOTIDE SEQUENCE</scope>
    <source>
        <strain evidence="2">FatNI3</strain>
    </source>
</reference>
<proteinExistence type="predicted"/>
<sequence length="441" mass="51691">MAIDTQKTLRNKVIYEVYVRSHGPHGNFDDVMHDLERIKGLGVDVVWLMPIHPIGKKNKKGPLGCPYSISDYRKVNDEYGSLEDFIRLIEKIHDLDMLIMMDVVYNHTAHDSVYLDQYPEYYYRKADGELGNKIADWSDIIDLDYQHKSLWEEQIKALEYWTELGVDGFRCDVAPLVPMAFWVEARKRIKQVNPESILLAETVHPHFIEHVRSQGFPIASDSETYEAFDICYDYDTHGEFLKYLSGDIDLESLLEKKRMQEYIYPDNYVKLRFLENHDQPRIASLIKDDQQLKMWTAFMFFEKGTTLLYGGQEAKEDLSQSLFDRELINWQGLDHEFSQFLSRLATFKKESIFAYGHYKIHTMTKKDIIVVTYVEQNEWAIGIFNVGLKTGQLKLVSQEESHMPLPVIEDGSYVNYYTMEDIAVENQVIQLINEPIWIKVM</sequence>
<dbReference type="SUPFAM" id="SSF51445">
    <property type="entry name" value="(Trans)glycosidases"/>
    <property type="match status" value="1"/>
</dbReference>
<evidence type="ECO:0000313" key="3">
    <source>
        <dbReference type="Proteomes" id="UP000683246"/>
    </source>
</evidence>
<dbReference type="AlphaFoldDB" id="A0A8J8SJE4"/>
<dbReference type="Gene3D" id="3.20.20.80">
    <property type="entry name" value="Glycosidases"/>
    <property type="match status" value="1"/>
</dbReference>
<dbReference type="PANTHER" id="PTHR10357">
    <property type="entry name" value="ALPHA-AMYLASE FAMILY MEMBER"/>
    <property type="match status" value="1"/>
</dbReference>
<protein>
    <submittedName>
        <fullName evidence="2">Alpha-amylase</fullName>
    </submittedName>
</protein>
<dbReference type="EMBL" id="CP058649">
    <property type="protein sequence ID" value="QUI25571.1"/>
    <property type="molecule type" value="Genomic_DNA"/>
</dbReference>
<evidence type="ECO:0000313" key="2">
    <source>
        <dbReference type="EMBL" id="QUI25571.1"/>
    </source>
</evidence>
<dbReference type="PANTHER" id="PTHR10357:SF179">
    <property type="entry name" value="NEUTRAL AND BASIC AMINO ACID TRANSPORT PROTEIN RBAT"/>
    <property type="match status" value="1"/>
</dbReference>
<dbReference type="InterPro" id="IPR006047">
    <property type="entry name" value="GH13_cat_dom"/>
</dbReference>
<organism evidence="2 3">
    <name type="scientific">Vallitalea pronyensis</name>
    <dbReference type="NCBI Taxonomy" id="1348613"/>
    <lineage>
        <taxon>Bacteria</taxon>
        <taxon>Bacillati</taxon>
        <taxon>Bacillota</taxon>
        <taxon>Clostridia</taxon>
        <taxon>Lachnospirales</taxon>
        <taxon>Vallitaleaceae</taxon>
        <taxon>Vallitalea</taxon>
    </lineage>
</organism>
<dbReference type="RefSeq" id="WP_246552511.1">
    <property type="nucleotide sequence ID" value="NZ_CP058649.1"/>
</dbReference>
<dbReference type="Pfam" id="PF18612">
    <property type="entry name" value="Bac_A_amyl_C"/>
    <property type="match status" value="1"/>
</dbReference>
<gene>
    <name evidence="2" type="ORF">HZI73_02245</name>
</gene>
<dbReference type="Proteomes" id="UP000683246">
    <property type="component" value="Chromosome"/>
</dbReference>